<dbReference type="Proteomes" id="UP001345013">
    <property type="component" value="Unassembled WGS sequence"/>
</dbReference>
<keyword evidence="1" id="KW-0472">Membrane</keyword>
<evidence type="ECO:0000256" key="1">
    <source>
        <dbReference type="SAM" id="Phobius"/>
    </source>
</evidence>
<dbReference type="EMBL" id="JAVRRG010000028">
    <property type="protein sequence ID" value="KAK5095408.1"/>
    <property type="molecule type" value="Genomic_DNA"/>
</dbReference>
<dbReference type="PANTHER" id="PTHR39336:SF3">
    <property type="entry name" value="PYRIDOXAMINE PHOSPHATE OXIDASE"/>
    <property type="match status" value="1"/>
</dbReference>
<reference evidence="2 3" key="1">
    <citation type="submission" date="2023-08" db="EMBL/GenBank/DDBJ databases">
        <title>Black Yeasts Isolated from many extreme environments.</title>
        <authorList>
            <person name="Coleine C."/>
            <person name="Stajich J.E."/>
            <person name="Selbmann L."/>
        </authorList>
    </citation>
    <scope>NUCLEOTIDE SEQUENCE [LARGE SCALE GENOMIC DNA]</scope>
    <source>
        <strain evidence="2 3">CCFEE 5885</strain>
    </source>
</reference>
<evidence type="ECO:0008006" key="4">
    <source>
        <dbReference type="Google" id="ProtNLM"/>
    </source>
</evidence>
<dbReference type="Gene3D" id="2.30.110.10">
    <property type="entry name" value="Electron Transport, Fmn-binding Protein, Chain A"/>
    <property type="match status" value="1"/>
</dbReference>
<protein>
    <recommendedName>
        <fullName evidence="4">Pyridoxamine 5'-phosphate oxidase putative domain-containing protein</fullName>
    </recommendedName>
</protein>
<keyword evidence="3" id="KW-1185">Reference proteome</keyword>
<keyword evidence="1" id="KW-1133">Transmembrane helix</keyword>
<gene>
    <name evidence="2" type="ORF">LTR24_003120</name>
</gene>
<organism evidence="2 3">
    <name type="scientific">Lithohypha guttulata</name>
    <dbReference type="NCBI Taxonomy" id="1690604"/>
    <lineage>
        <taxon>Eukaryota</taxon>
        <taxon>Fungi</taxon>
        <taxon>Dikarya</taxon>
        <taxon>Ascomycota</taxon>
        <taxon>Pezizomycotina</taxon>
        <taxon>Eurotiomycetes</taxon>
        <taxon>Chaetothyriomycetidae</taxon>
        <taxon>Chaetothyriales</taxon>
        <taxon>Trichomeriaceae</taxon>
        <taxon>Lithohypha</taxon>
    </lineage>
</organism>
<evidence type="ECO:0000313" key="2">
    <source>
        <dbReference type="EMBL" id="KAK5095408.1"/>
    </source>
</evidence>
<comment type="caution">
    <text evidence="2">The sequence shown here is derived from an EMBL/GenBank/DDBJ whole genome shotgun (WGS) entry which is preliminary data.</text>
</comment>
<dbReference type="PANTHER" id="PTHR39336">
    <property type="entry name" value="PYRIDOXAMINE PHOSPHATE OXIDASE FAMILY PROTEIN (AFU_ORTHOLOGUE AFUA_6G11440)"/>
    <property type="match status" value="1"/>
</dbReference>
<proteinExistence type="predicted"/>
<evidence type="ECO:0000313" key="3">
    <source>
        <dbReference type="Proteomes" id="UP001345013"/>
    </source>
</evidence>
<accession>A0ABR0KG03</accession>
<keyword evidence="1" id="KW-0812">Transmembrane</keyword>
<feature type="transmembrane region" description="Helical" evidence="1">
    <location>
        <begin position="230"/>
        <end position="252"/>
    </location>
</feature>
<sequence length="277" mass="30953">MGIFWETIPVSLQKWILEQHLFFVASAPLSNTGHINVSSKGGKYFGLIDERTFWYHDLSGSGIETISHLHESGNGRICIMFNAFDGPPKIVRLWGHGRVLENGTKEFSDFIEKHNVNIIPGTRSIIIVDVHQVGSSCGFSVPYYDFKDYRPILNDFMEKKQKKFLAGEEKESMDRYWAYKNAWSIDGLPGMKRALDASKTHGVAPIKKMVGPLAPKNGTIHSDGFTLEQVMIIFIIAFVAGVMAATLSPNVLKNAIVALRNQAEGRQAAWLPKSLRS</sequence>
<name>A0ABR0KG03_9EURO</name>
<dbReference type="InterPro" id="IPR012349">
    <property type="entry name" value="Split_barrel_FMN-bd"/>
</dbReference>